<organism evidence="1 2">
    <name type="scientific">Micromonospora fluostatini</name>
    <dbReference type="NCBI Taxonomy" id="1629071"/>
    <lineage>
        <taxon>Bacteria</taxon>
        <taxon>Bacillati</taxon>
        <taxon>Actinomycetota</taxon>
        <taxon>Actinomycetes</taxon>
        <taxon>Micromonosporales</taxon>
        <taxon>Micromonosporaceae</taxon>
        <taxon>Micromonospora</taxon>
    </lineage>
</organism>
<name>A0ABY2DC43_9ACTN</name>
<evidence type="ECO:0000313" key="2">
    <source>
        <dbReference type="Proteomes" id="UP000295626"/>
    </source>
</evidence>
<reference evidence="1 2" key="1">
    <citation type="submission" date="2019-02" db="EMBL/GenBank/DDBJ databases">
        <title>Draft genome sequences of novel Actinobacteria.</title>
        <authorList>
            <person name="Sahin N."/>
            <person name="Ay H."/>
            <person name="Saygin H."/>
        </authorList>
    </citation>
    <scope>NUCLEOTIDE SEQUENCE [LARGE SCALE GENOMIC DNA]</scope>
    <source>
        <strain evidence="1 2">JCM 30529</strain>
    </source>
</reference>
<proteinExistence type="predicted"/>
<comment type="caution">
    <text evidence="1">The sequence shown here is derived from an EMBL/GenBank/DDBJ whole genome shotgun (WGS) entry which is preliminary data.</text>
</comment>
<sequence>MIREHTAAVLALLQGAPGTTPLVALDGHVPAGRVPPYVLVYFADNDPEDRSLEDRQDRYVLWVYCHNVGGNADAARAVATRVRSALLGVVPVVAGRDCWPIRREDGDPPDRDESTGVLVMDQVDVYRLESVPA</sequence>
<dbReference type="Proteomes" id="UP000295626">
    <property type="component" value="Unassembled WGS sequence"/>
</dbReference>
<dbReference type="EMBL" id="SMKE01001040">
    <property type="protein sequence ID" value="TDB81645.1"/>
    <property type="molecule type" value="Genomic_DNA"/>
</dbReference>
<dbReference type="InterPro" id="IPR021508">
    <property type="entry name" value="Gp17-like"/>
</dbReference>
<keyword evidence="2" id="KW-1185">Reference proteome</keyword>
<accession>A0ABY2DC43</accession>
<dbReference type="Pfam" id="PF11367">
    <property type="entry name" value="Tail_completion_gp17"/>
    <property type="match status" value="1"/>
</dbReference>
<gene>
    <name evidence="1" type="ORF">E1091_18935</name>
</gene>
<protein>
    <submittedName>
        <fullName evidence="1">DUF3168 domain-containing protein</fullName>
    </submittedName>
</protein>
<evidence type="ECO:0000313" key="1">
    <source>
        <dbReference type="EMBL" id="TDB81645.1"/>
    </source>
</evidence>